<gene>
    <name evidence="4" type="primary">rsmD</name>
    <name evidence="4" type="ORF">GCM10009823_27720</name>
</gene>
<dbReference type="PIRSF" id="PIRSF004553">
    <property type="entry name" value="CHP00095"/>
    <property type="match status" value="1"/>
</dbReference>
<dbReference type="CDD" id="cd02440">
    <property type="entry name" value="AdoMet_MTases"/>
    <property type="match status" value="1"/>
</dbReference>
<dbReference type="InterPro" id="IPR029063">
    <property type="entry name" value="SAM-dependent_MTases_sf"/>
</dbReference>
<dbReference type="RefSeq" id="WP_344337869.1">
    <property type="nucleotide sequence ID" value="NZ_BAAAPZ010000017.1"/>
</dbReference>
<dbReference type="InterPro" id="IPR004398">
    <property type="entry name" value="RNA_MeTrfase_RsmD"/>
</dbReference>
<sequence>MRIIAGTHGGRTVHAPRGRDTRPTSDRVRESLFASLEGMGALAEARVLDVFAGSGALGLEALSRGGERAVFVDRASGAVSALRRTIAELDEGVRTRVLAQPAQRGLETLAAEGETFDLMFLDPPYPLGEGELAALLRTAAGLLTGLQALMVVERSARSPQPQLPEALEVFRHRTFGETAVWMLQLRE</sequence>
<dbReference type="NCBIfam" id="TIGR00095">
    <property type="entry name" value="16S rRNA (guanine(966)-N(2))-methyltransferase RsmD"/>
    <property type="match status" value="1"/>
</dbReference>
<evidence type="ECO:0000256" key="2">
    <source>
        <dbReference type="ARBA" id="ARBA00022679"/>
    </source>
</evidence>
<keyword evidence="2" id="KW-0808">Transferase</keyword>
<organism evidence="4 5">
    <name type="scientific">Brevibacterium salitolerans</name>
    <dbReference type="NCBI Taxonomy" id="1403566"/>
    <lineage>
        <taxon>Bacteria</taxon>
        <taxon>Bacillati</taxon>
        <taxon>Actinomycetota</taxon>
        <taxon>Actinomycetes</taxon>
        <taxon>Micrococcales</taxon>
        <taxon>Brevibacteriaceae</taxon>
        <taxon>Brevibacterium</taxon>
    </lineage>
</organism>
<dbReference type="Gene3D" id="3.40.50.150">
    <property type="entry name" value="Vaccinia Virus protein VP39"/>
    <property type="match status" value="1"/>
</dbReference>
<proteinExistence type="predicted"/>
<comment type="caution">
    <text evidence="4">The sequence shown here is derived from an EMBL/GenBank/DDBJ whole genome shotgun (WGS) entry which is preliminary data.</text>
</comment>
<evidence type="ECO:0000313" key="4">
    <source>
        <dbReference type="EMBL" id="GAA2103640.1"/>
    </source>
</evidence>
<evidence type="ECO:0000313" key="5">
    <source>
        <dbReference type="Proteomes" id="UP001500984"/>
    </source>
</evidence>
<protein>
    <submittedName>
        <fullName evidence="4">16S rRNA (Guanine(966)-N(2))-methyltransferase RsmD</fullName>
    </submittedName>
</protein>
<dbReference type="Pfam" id="PF03602">
    <property type="entry name" value="Cons_hypoth95"/>
    <property type="match status" value="1"/>
</dbReference>
<feature type="region of interest" description="Disordered" evidence="3">
    <location>
        <begin position="1"/>
        <end position="26"/>
    </location>
</feature>
<dbReference type="SUPFAM" id="SSF53335">
    <property type="entry name" value="S-adenosyl-L-methionine-dependent methyltransferases"/>
    <property type="match status" value="1"/>
</dbReference>
<keyword evidence="5" id="KW-1185">Reference proteome</keyword>
<dbReference type="EMBL" id="BAAAPZ010000017">
    <property type="protein sequence ID" value="GAA2103640.1"/>
    <property type="molecule type" value="Genomic_DNA"/>
</dbReference>
<evidence type="ECO:0000256" key="3">
    <source>
        <dbReference type="SAM" id="MobiDB-lite"/>
    </source>
</evidence>
<dbReference type="PANTHER" id="PTHR43542">
    <property type="entry name" value="METHYLTRANSFERASE"/>
    <property type="match status" value="1"/>
</dbReference>
<dbReference type="Proteomes" id="UP001500984">
    <property type="component" value="Unassembled WGS sequence"/>
</dbReference>
<name>A0ABN2X3R9_9MICO</name>
<dbReference type="InterPro" id="IPR002052">
    <property type="entry name" value="DNA_methylase_N6_adenine_CS"/>
</dbReference>
<feature type="compositionally biased region" description="Basic and acidic residues" evidence="3">
    <location>
        <begin position="17"/>
        <end position="26"/>
    </location>
</feature>
<dbReference type="PROSITE" id="PS00092">
    <property type="entry name" value="N6_MTASE"/>
    <property type="match status" value="1"/>
</dbReference>
<accession>A0ABN2X3R9</accession>
<reference evidence="4 5" key="1">
    <citation type="journal article" date="2019" name="Int. J. Syst. Evol. Microbiol.">
        <title>The Global Catalogue of Microorganisms (GCM) 10K type strain sequencing project: providing services to taxonomists for standard genome sequencing and annotation.</title>
        <authorList>
            <consortium name="The Broad Institute Genomics Platform"/>
            <consortium name="The Broad Institute Genome Sequencing Center for Infectious Disease"/>
            <person name="Wu L."/>
            <person name="Ma J."/>
        </authorList>
    </citation>
    <scope>NUCLEOTIDE SEQUENCE [LARGE SCALE GENOMIC DNA]</scope>
    <source>
        <strain evidence="4 5">JCM 15900</strain>
    </source>
</reference>
<keyword evidence="1" id="KW-0489">Methyltransferase</keyword>
<evidence type="ECO:0000256" key="1">
    <source>
        <dbReference type="ARBA" id="ARBA00022603"/>
    </source>
</evidence>
<dbReference type="PANTHER" id="PTHR43542:SF1">
    <property type="entry name" value="METHYLTRANSFERASE"/>
    <property type="match status" value="1"/>
</dbReference>